<evidence type="ECO:0000313" key="9">
    <source>
        <dbReference type="Proteomes" id="UP000054558"/>
    </source>
</evidence>
<gene>
    <name evidence="8" type="ORF">KFL_001430060</name>
</gene>
<dbReference type="GO" id="GO:0003700">
    <property type="term" value="F:DNA-binding transcription factor activity"/>
    <property type="evidence" value="ECO:0000318"/>
    <property type="project" value="GO_Central"/>
</dbReference>
<keyword evidence="5" id="KW-0539">Nucleus</keyword>
<dbReference type="InterPro" id="IPR036955">
    <property type="entry name" value="AP2/ERF_dom_sf"/>
</dbReference>
<dbReference type="Gene3D" id="3.30.730.10">
    <property type="entry name" value="AP2/ERF domain"/>
    <property type="match status" value="2"/>
</dbReference>
<dbReference type="PROSITE" id="PS51032">
    <property type="entry name" value="AP2_ERF"/>
    <property type="match status" value="2"/>
</dbReference>
<dbReference type="PANTHER" id="PTHR32467">
    <property type="entry name" value="AP2-LIKE ETHYLENE-RESPONSIVE TRANSCRIPTION FACTOR"/>
    <property type="match status" value="1"/>
</dbReference>
<dbReference type="InterPro" id="IPR001471">
    <property type="entry name" value="AP2/ERF_dom"/>
</dbReference>
<dbReference type="OMA" id="QFTHRNK"/>
<dbReference type="SMART" id="SM00380">
    <property type="entry name" value="AP2"/>
    <property type="match status" value="2"/>
</dbReference>
<sequence>MAFQVDEFMNVPEDEVEAAETGGAGEGQAVVEQGNGAETTQTLPAETVQVAEQAVTTDVGQDVATQANDTGTKDAGTGASETEEAQPVADVAAVAPAIIPPRVADPPVAEASTVQKADASIQHEPLPGASLYAFSERIEQGSGDAPDEGVIDQGGELDAAMEAPPISMAVRQSMESDLAPPLPAEPQVTKEAAPPTSAPHQQDPYNRPDLQLSMAALQQAASILQSSNQTDASARNAVSDASQALQNVALLQSMVRLLPTEGLKMKHGRPSRFKGVTPHHSRWQARIKEARRDIHLGYFNTEEAAVRAYDRAVLKFRGAEGLTNLCAADYEEPATVHTPTGVPGKVDAATMTPIDCAESKGANPLPHGYSPEQDDLLPGLMRCPKCGKMKTGDGTQPTTTAAAPPAAPGPPPPPPPRHALPRLKLPTVAEFWSAAAAALSPPNGIGALSPRDAAPAAQKSTTAGPSSSAPPMAPALPSQTAPPLFTRPRPEAIQNVLVHPVTSLATLAAMDALVLREAGIDPELFFNTQKRRALQRTSAYRGITRHHGRWQARIKDQRRDIHLGYFDTEIAAARAYDQAALRYRGTKAQLNFPETDYPPELKQEGERRVAAGALQDVEDPIIAQKRKELLGTLRAERAQAKRQKVLAQGGKPKARRVGGAPGQPDAGELPAGWQGQQGGGLVGAEGTMPLEAVNTEGVQASGVNGSAPVPVQPGLLQLPAPGDLSTGT</sequence>
<keyword evidence="3" id="KW-0238">DNA-binding</keyword>
<evidence type="ECO:0000256" key="6">
    <source>
        <dbReference type="SAM" id="MobiDB-lite"/>
    </source>
</evidence>
<feature type="region of interest" description="Disordered" evidence="6">
    <location>
        <begin position="641"/>
        <end position="728"/>
    </location>
</feature>
<name>A0A1Y1HYN6_KLENI</name>
<evidence type="ECO:0000256" key="5">
    <source>
        <dbReference type="ARBA" id="ARBA00023242"/>
    </source>
</evidence>
<feature type="region of interest" description="Disordered" evidence="6">
    <location>
        <begin position="387"/>
        <end position="421"/>
    </location>
</feature>
<dbReference type="CDD" id="cd00018">
    <property type="entry name" value="AP2"/>
    <property type="match status" value="1"/>
</dbReference>
<feature type="region of interest" description="Disordered" evidence="6">
    <location>
        <begin position="173"/>
        <end position="206"/>
    </location>
</feature>
<dbReference type="InterPro" id="IPR016177">
    <property type="entry name" value="DNA-bd_dom_sf"/>
</dbReference>
<dbReference type="GO" id="GO:0000976">
    <property type="term" value="F:transcription cis-regulatory region binding"/>
    <property type="evidence" value="ECO:0000318"/>
    <property type="project" value="GO_Central"/>
</dbReference>
<dbReference type="STRING" id="105231.A0A1Y1HYN6"/>
<reference evidence="8 9" key="1">
    <citation type="journal article" date="2014" name="Nat. Commun.">
        <title>Klebsormidium flaccidum genome reveals primary factors for plant terrestrial adaptation.</title>
        <authorList>
            <person name="Hori K."/>
            <person name="Maruyama F."/>
            <person name="Fujisawa T."/>
            <person name="Togashi T."/>
            <person name="Yamamoto N."/>
            <person name="Seo M."/>
            <person name="Sato S."/>
            <person name="Yamada T."/>
            <person name="Mori H."/>
            <person name="Tajima N."/>
            <person name="Moriyama T."/>
            <person name="Ikeuchi M."/>
            <person name="Watanabe M."/>
            <person name="Wada H."/>
            <person name="Kobayashi K."/>
            <person name="Saito M."/>
            <person name="Masuda T."/>
            <person name="Sasaki-Sekimoto Y."/>
            <person name="Mashiguchi K."/>
            <person name="Awai K."/>
            <person name="Shimojima M."/>
            <person name="Masuda S."/>
            <person name="Iwai M."/>
            <person name="Nobusawa T."/>
            <person name="Narise T."/>
            <person name="Kondo S."/>
            <person name="Saito H."/>
            <person name="Sato R."/>
            <person name="Murakawa M."/>
            <person name="Ihara Y."/>
            <person name="Oshima-Yamada Y."/>
            <person name="Ohtaka K."/>
            <person name="Satoh M."/>
            <person name="Sonobe K."/>
            <person name="Ishii M."/>
            <person name="Ohtani R."/>
            <person name="Kanamori-Sato M."/>
            <person name="Honoki R."/>
            <person name="Miyazaki D."/>
            <person name="Mochizuki H."/>
            <person name="Umetsu J."/>
            <person name="Higashi K."/>
            <person name="Shibata D."/>
            <person name="Kamiya Y."/>
            <person name="Sato N."/>
            <person name="Nakamura Y."/>
            <person name="Tabata S."/>
            <person name="Ida S."/>
            <person name="Kurokawa K."/>
            <person name="Ohta H."/>
        </authorList>
    </citation>
    <scope>NUCLEOTIDE SEQUENCE [LARGE SCALE GENOMIC DNA]</scope>
    <source>
        <strain evidence="8 9">NIES-2285</strain>
    </source>
</reference>
<dbReference type="GO" id="GO:0005634">
    <property type="term" value="C:nucleus"/>
    <property type="evidence" value="ECO:0000318"/>
    <property type="project" value="GO_Central"/>
</dbReference>
<keyword evidence="9" id="KW-1185">Reference proteome</keyword>
<feature type="compositionally biased region" description="Low complexity" evidence="6">
    <location>
        <begin position="707"/>
        <end position="722"/>
    </location>
</feature>
<evidence type="ECO:0000256" key="4">
    <source>
        <dbReference type="ARBA" id="ARBA00023163"/>
    </source>
</evidence>
<evidence type="ECO:0000259" key="7">
    <source>
        <dbReference type="PROSITE" id="PS51032"/>
    </source>
</evidence>
<evidence type="ECO:0000256" key="1">
    <source>
        <dbReference type="ARBA" id="ARBA00004123"/>
    </source>
</evidence>
<feature type="region of interest" description="Disordered" evidence="6">
    <location>
        <begin position="1"/>
        <end position="91"/>
    </location>
</feature>
<protein>
    <recommendedName>
        <fullName evidence="7">AP2/ERF domain-containing protein</fullName>
    </recommendedName>
</protein>
<dbReference type="AlphaFoldDB" id="A0A1Y1HYN6"/>
<dbReference type="EMBL" id="DF237092">
    <property type="protein sequence ID" value="GAQ83303.1"/>
    <property type="molecule type" value="Genomic_DNA"/>
</dbReference>
<dbReference type="OrthoDB" id="546813at2759"/>
<accession>A0A1Y1HYN6</accession>
<dbReference type="SUPFAM" id="SSF54171">
    <property type="entry name" value="DNA-binding domain"/>
    <property type="match status" value="2"/>
</dbReference>
<proteinExistence type="predicted"/>
<evidence type="ECO:0000256" key="2">
    <source>
        <dbReference type="ARBA" id="ARBA00023015"/>
    </source>
</evidence>
<organism evidence="8 9">
    <name type="scientific">Klebsormidium nitens</name>
    <name type="common">Green alga</name>
    <name type="synonym">Ulothrix nitens</name>
    <dbReference type="NCBI Taxonomy" id="105231"/>
    <lineage>
        <taxon>Eukaryota</taxon>
        <taxon>Viridiplantae</taxon>
        <taxon>Streptophyta</taxon>
        <taxon>Klebsormidiophyceae</taxon>
        <taxon>Klebsormidiales</taxon>
        <taxon>Klebsormidiaceae</taxon>
        <taxon>Klebsormidium</taxon>
    </lineage>
</organism>
<feature type="compositionally biased region" description="Low complexity" evidence="6">
    <location>
        <begin position="463"/>
        <end position="478"/>
    </location>
</feature>
<feature type="domain" description="AP2/ERF" evidence="7">
    <location>
        <begin position="272"/>
        <end position="326"/>
    </location>
</feature>
<dbReference type="PANTHER" id="PTHR32467:SF90">
    <property type="entry name" value="AP2-LIKE ETHYLENE-RESPONSIVE TRANSCRIPTION FACTOR AIL1"/>
    <property type="match status" value="1"/>
</dbReference>
<comment type="subcellular location">
    <subcellularLocation>
        <location evidence="1">Nucleus</location>
    </subcellularLocation>
</comment>
<dbReference type="Proteomes" id="UP000054558">
    <property type="component" value="Unassembled WGS sequence"/>
</dbReference>
<feature type="compositionally biased region" description="Polar residues" evidence="6">
    <location>
        <begin position="54"/>
        <end position="70"/>
    </location>
</feature>
<keyword evidence="4" id="KW-0804">Transcription</keyword>
<evidence type="ECO:0000256" key="3">
    <source>
        <dbReference type="ARBA" id="ARBA00023125"/>
    </source>
</evidence>
<evidence type="ECO:0000313" key="8">
    <source>
        <dbReference type="EMBL" id="GAQ83303.1"/>
    </source>
</evidence>
<feature type="domain" description="AP2/ERF" evidence="7">
    <location>
        <begin position="539"/>
        <end position="593"/>
    </location>
</feature>
<feature type="compositionally biased region" description="Pro residues" evidence="6">
    <location>
        <begin position="405"/>
        <end position="418"/>
    </location>
</feature>
<feature type="region of interest" description="Disordered" evidence="6">
    <location>
        <begin position="446"/>
        <end position="486"/>
    </location>
</feature>
<keyword evidence="2" id="KW-0805">Transcription regulation</keyword>